<protein>
    <submittedName>
        <fullName evidence="1">Uncharacterized protein</fullName>
    </submittedName>
</protein>
<proteinExistence type="predicted"/>
<evidence type="ECO:0000313" key="1">
    <source>
        <dbReference type="EMBL" id="JAD59639.1"/>
    </source>
</evidence>
<accession>A0A0A9B6Q1</accession>
<reference evidence="1" key="2">
    <citation type="journal article" date="2015" name="Data Brief">
        <title>Shoot transcriptome of the giant reed, Arundo donax.</title>
        <authorList>
            <person name="Barrero R.A."/>
            <person name="Guerrero F.D."/>
            <person name="Moolhuijzen P."/>
            <person name="Goolsby J.A."/>
            <person name="Tidwell J."/>
            <person name="Bellgard S.E."/>
            <person name="Bellgard M.I."/>
        </authorList>
    </citation>
    <scope>NUCLEOTIDE SEQUENCE</scope>
    <source>
        <tissue evidence="1">Shoot tissue taken approximately 20 cm above the soil surface</tissue>
    </source>
</reference>
<name>A0A0A9B6Q1_ARUDO</name>
<sequence length="98" mass="10502">MSLLCLRANSSSCDRNIVSCSFMTSVLTLATFSPTSRNWSRVAAAFCKPAIPGRLLMLLGGGIYLAQTGSVQPPKYRKLNCANTLAVHLLILGARNNS</sequence>
<dbReference type="AlphaFoldDB" id="A0A0A9B6Q1"/>
<dbReference type="EMBL" id="GBRH01238256">
    <property type="protein sequence ID" value="JAD59639.1"/>
    <property type="molecule type" value="Transcribed_RNA"/>
</dbReference>
<reference evidence="1" key="1">
    <citation type="submission" date="2014-09" db="EMBL/GenBank/DDBJ databases">
        <authorList>
            <person name="Magalhaes I.L.F."/>
            <person name="Oliveira U."/>
            <person name="Santos F.R."/>
            <person name="Vidigal T.H.D.A."/>
            <person name="Brescovit A.D."/>
            <person name="Santos A.J."/>
        </authorList>
    </citation>
    <scope>NUCLEOTIDE SEQUENCE</scope>
    <source>
        <tissue evidence="1">Shoot tissue taken approximately 20 cm above the soil surface</tissue>
    </source>
</reference>
<organism evidence="1">
    <name type="scientific">Arundo donax</name>
    <name type="common">Giant reed</name>
    <name type="synonym">Donax arundinaceus</name>
    <dbReference type="NCBI Taxonomy" id="35708"/>
    <lineage>
        <taxon>Eukaryota</taxon>
        <taxon>Viridiplantae</taxon>
        <taxon>Streptophyta</taxon>
        <taxon>Embryophyta</taxon>
        <taxon>Tracheophyta</taxon>
        <taxon>Spermatophyta</taxon>
        <taxon>Magnoliopsida</taxon>
        <taxon>Liliopsida</taxon>
        <taxon>Poales</taxon>
        <taxon>Poaceae</taxon>
        <taxon>PACMAD clade</taxon>
        <taxon>Arundinoideae</taxon>
        <taxon>Arundineae</taxon>
        <taxon>Arundo</taxon>
    </lineage>
</organism>